<organism evidence="1 2">
    <name type="scientific">Petrolisthes cinctipes</name>
    <name type="common">Flat porcelain crab</name>
    <dbReference type="NCBI Taxonomy" id="88211"/>
    <lineage>
        <taxon>Eukaryota</taxon>
        <taxon>Metazoa</taxon>
        <taxon>Ecdysozoa</taxon>
        <taxon>Arthropoda</taxon>
        <taxon>Crustacea</taxon>
        <taxon>Multicrustacea</taxon>
        <taxon>Malacostraca</taxon>
        <taxon>Eumalacostraca</taxon>
        <taxon>Eucarida</taxon>
        <taxon>Decapoda</taxon>
        <taxon>Pleocyemata</taxon>
        <taxon>Anomura</taxon>
        <taxon>Galatheoidea</taxon>
        <taxon>Porcellanidae</taxon>
        <taxon>Petrolisthes</taxon>
    </lineage>
</organism>
<evidence type="ECO:0000313" key="2">
    <source>
        <dbReference type="Proteomes" id="UP001286313"/>
    </source>
</evidence>
<accession>A0AAE1BH32</accession>
<sequence length="97" mass="10788">MTPHAPNFWLPRLPKPLCSEDPTSPPLPFPVYSGDHTPLLFWQGPQAGSRGNFQKQENSDHFQTMTAKHTRSPGTFTRLTGSRPPFSGMIGSLRIIS</sequence>
<reference evidence="1" key="1">
    <citation type="submission" date="2023-10" db="EMBL/GenBank/DDBJ databases">
        <title>Genome assemblies of two species of porcelain crab, Petrolisthes cinctipes and Petrolisthes manimaculis (Anomura: Porcellanidae).</title>
        <authorList>
            <person name="Angst P."/>
        </authorList>
    </citation>
    <scope>NUCLEOTIDE SEQUENCE</scope>
    <source>
        <strain evidence="1">PB745_01</strain>
        <tissue evidence="1">Gill</tissue>
    </source>
</reference>
<dbReference type="EMBL" id="JAWQEG010008250">
    <property type="protein sequence ID" value="KAK3850671.1"/>
    <property type="molecule type" value="Genomic_DNA"/>
</dbReference>
<gene>
    <name evidence="1" type="ORF">Pcinc_042636</name>
</gene>
<name>A0AAE1BH32_PETCI</name>
<proteinExistence type="predicted"/>
<protein>
    <submittedName>
        <fullName evidence="1">Uncharacterized protein</fullName>
    </submittedName>
</protein>
<evidence type="ECO:0000313" key="1">
    <source>
        <dbReference type="EMBL" id="KAK3850671.1"/>
    </source>
</evidence>
<keyword evidence="2" id="KW-1185">Reference proteome</keyword>
<comment type="caution">
    <text evidence="1">The sequence shown here is derived from an EMBL/GenBank/DDBJ whole genome shotgun (WGS) entry which is preliminary data.</text>
</comment>
<dbReference type="Proteomes" id="UP001286313">
    <property type="component" value="Unassembled WGS sequence"/>
</dbReference>
<dbReference type="AlphaFoldDB" id="A0AAE1BH32"/>